<evidence type="ECO:0000259" key="1">
    <source>
        <dbReference type="PROSITE" id="PS51725"/>
    </source>
</evidence>
<evidence type="ECO:0000313" key="2">
    <source>
        <dbReference type="EMBL" id="SHI02271.1"/>
    </source>
</evidence>
<dbReference type="SUPFAM" id="SSF54909">
    <property type="entry name" value="Dimeric alpha+beta barrel"/>
    <property type="match status" value="1"/>
</dbReference>
<keyword evidence="3" id="KW-1185">Reference proteome</keyword>
<dbReference type="RefSeq" id="WP_073377676.1">
    <property type="nucleotide sequence ID" value="NZ_FQXS01000022.1"/>
</dbReference>
<evidence type="ECO:0000313" key="3">
    <source>
        <dbReference type="Proteomes" id="UP000184139"/>
    </source>
</evidence>
<feature type="domain" description="ABM" evidence="1">
    <location>
        <begin position="13"/>
        <end position="107"/>
    </location>
</feature>
<dbReference type="EMBL" id="FQXS01000022">
    <property type="protein sequence ID" value="SHI02271.1"/>
    <property type="molecule type" value="Genomic_DNA"/>
</dbReference>
<organism evidence="2 3">
    <name type="scientific">Desulfofustis glycolicus DSM 9705</name>
    <dbReference type="NCBI Taxonomy" id="1121409"/>
    <lineage>
        <taxon>Bacteria</taxon>
        <taxon>Pseudomonadati</taxon>
        <taxon>Thermodesulfobacteriota</taxon>
        <taxon>Desulfobulbia</taxon>
        <taxon>Desulfobulbales</taxon>
        <taxon>Desulfocapsaceae</taxon>
        <taxon>Desulfofustis</taxon>
    </lineage>
</organism>
<proteinExistence type="predicted"/>
<keyword evidence="2" id="KW-0503">Monooxygenase</keyword>
<dbReference type="Pfam" id="PF03992">
    <property type="entry name" value="ABM"/>
    <property type="match status" value="1"/>
</dbReference>
<dbReference type="GO" id="GO:0004497">
    <property type="term" value="F:monooxygenase activity"/>
    <property type="evidence" value="ECO:0007669"/>
    <property type="project" value="UniProtKB-KW"/>
</dbReference>
<dbReference type="Gene3D" id="3.30.70.100">
    <property type="match status" value="1"/>
</dbReference>
<name>A0A1M5XR24_9BACT</name>
<sequence>MTENNASEHTTAITVLWEYIVRDGYLDQFLQAYASDGTWAELFRKHPGYLKTELIRDSSNPNRFITIDHWVSLPAYSTMKHLSRNEYKSMDEHCEKFTVDENYIGVFAQLTDRQQP</sequence>
<dbReference type="InterPro" id="IPR007138">
    <property type="entry name" value="ABM_dom"/>
</dbReference>
<dbReference type="AlphaFoldDB" id="A0A1M5XR24"/>
<accession>A0A1M5XR24</accession>
<protein>
    <submittedName>
        <fullName evidence="2">Quinol monooxygenase YgiN</fullName>
    </submittedName>
</protein>
<dbReference type="STRING" id="1121409.SAMN02745124_03281"/>
<dbReference type="PROSITE" id="PS51725">
    <property type="entry name" value="ABM"/>
    <property type="match status" value="1"/>
</dbReference>
<dbReference type="OrthoDB" id="120886at2"/>
<dbReference type="Proteomes" id="UP000184139">
    <property type="component" value="Unassembled WGS sequence"/>
</dbReference>
<reference evidence="2 3" key="1">
    <citation type="submission" date="2016-11" db="EMBL/GenBank/DDBJ databases">
        <authorList>
            <person name="Jaros S."/>
            <person name="Januszkiewicz K."/>
            <person name="Wedrychowicz H."/>
        </authorList>
    </citation>
    <scope>NUCLEOTIDE SEQUENCE [LARGE SCALE GENOMIC DNA]</scope>
    <source>
        <strain evidence="2 3">DSM 9705</strain>
    </source>
</reference>
<dbReference type="InterPro" id="IPR011008">
    <property type="entry name" value="Dimeric_a/b-barrel"/>
</dbReference>
<keyword evidence="2" id="KW-0560">Oxidoreductase</keyword>
<gene>
    <name evidence="2" type="ORF">SAMN02745124_03281</name>
</gene>